<protein>
    <submittedName>
        <fullName evidence="1">Uncharacterized protein</fullName>
    </submittedName>
</protein>
<dbReference type="AlphaFoldDB" id="A0A2W5S5J8"/>
<organism evidence="1 2">
    <name type="scientific">Variovorax paradoxus</name>
    <dbReference type="NCBI Taxonomy" id="34073"/>
    <lineage>
        <taxon>Bacteria</taxon>
        <taxon>Pseudomonadati</taxon>
        <taxon>Pseudomonadota</taxon>
        <taxon>Betaproteobacteria</taxon>
        <taxon>Burkholderiales</taxon>
        <taxon>Comamonadaceae</taxon>
        <taxon>Variovorax</taxon>
    </lineage>
</organism>
<dbReference type="EMBL" id="QFPP01000108">
    <property type="protein sequence ID" value="PZQ74913.1"/>
    <property type="molecule type" value="Genomic_DNA"/>
</dbReference>
<sequence>MKSAEAQGLALQRQLMTALREVVDGLRTYRITRATAAGLLNGALLLRHRDQQLQQPPASIADTHGFGYGAVLERIAFDFAGSTPLSTHVGLIVEIADRLESGASAFYATHRLYHPTKKFHEQ</sequence>
<gene>
    <name evidence="1" type="ORF">DI563_11040</name>
</gene>
<name>A0A2W5S5J8_VARPD</name>
<proteinExistence type="predicted"/>
<evidence type="ECO:0000313" key="2">
    <source>
        <dbReference type="Proteomes" id="UP000249135"/>
    </source>
</evidence>
<comment type="caution">
    <text evidence="1">The sequence shown here is derived from an EMBL/GenBank/DDBJ whole genome shotgun (WGS) entry which is preliminary data.</text>
</comment>
<accession>A0A2W5S5J8</accession>
<reference evidence="1 2" key="1">
    <citation type="submission" date="2017-08" db="EMBL/GenBank/DDBJ databases">
        <title>Infants hospitalized years apart are colonized by the same room-sourced microbial strains.</title>
        <authorList>
            <person name="Brooks B."/>
            <person name="Olm M.R."/>
            <person name="Firek B.A."/>
            <person name="Baker R."/>
            <person name="Thomas B.C."/>
            <person name="Morowitz M.J."/>
            <person name="Banfield J.F."/>
        </authorList>
    </citation>
    <scope>NUCLEOTIDE SEQUENCE [LARGE SCALE GENOMIC DNA]</scope>
    <source>
        <strain evidence="1">S2_005_003_R2_41</strain>
    </source>
</reference>
<dbReference type="Proteomes" id="UP000249135">
    <property type="component" value="Unassembled WGS sequence"/>
</dbReference>
<evidence type="ECO:0000313" key="1">
    <source>
        <dbReference type="EMBL" id="PZQ74913.1"/>
    </source>
</evidence>